<reference evidence="2" key="1">
    <citation type="submission" date="2017-04" db="EMBL/GenBank/DDBJ databases">
        <authorList>
            <person name="Bumgarner R.E."/>
            <person name="Fredricks D.N."/>
            <person name="Srinivasan S."/>
        </authorList>
    </citation>
    <scope>NUCLEOTIDE SEQUENCE [LARGE SCALE GENOMIC DNA]</scope>
    <source>
        <strain evidence="2">KA00405</strain>
    </source>
</reference>
<organism evidence="1 2">
    <name type="scientific">Mageeibacillus indolicus</name>
    <dbReference type="NCBI Taxonomy" id="884684"/>
    <lineage>
        <taxon>Bacteria</taxon>
        <taxon>Bacillati</taxon>
        <taxon>Bacillota</taxon>
        <taxon>Clostridia</taxon>
        <taxon>Eubacteriales</taxon>
        <taxon>Oscillospiraceae</taxon>
        <taxon>Mageeibacillus</taxon>
    </lineage>
</organism>
<evidence type="ECO:0000313" key="2">
    <source>
        <dbReference type="Proteomes" id="UP000236394"/>
    </source>
</evidence>
<gene>
    <name evidence="1" type="ORF">B7R76_06320</name>
</gene>
<proteinExistence type="predicted"/>
<dbReference type="Pfam" id="PF04025">
    <property type="entry name" value="RemA-like"/>
    <property type="match status" value="1"/>
</dbReference>
<dbReference type="InterPro" id="IPR007169">
    <property type="entry name" value="RemA-like"/>
</dbReference>
<dbReference type="EMBL" id="NBZD01000003">
    <property type="protein sequence ID" value="PNH18451.1"/>
    <property type="molecule type" value="Genomic_DNA"/>
</dbReference>
<dbReference type="NCBIfam" id="NF046065">
    <property type="entry name" value="MtxRegRemB"/>
    <property type="match status" value="1"/>
</dbReference>
<protein>
    <submittedName>
        <fullName evidence="1">DUF370 domain-containing protein</fullName>
    </submittedName>
</protein>
<dbReference type="Proteomes" id="UP000236394">
    <property type="component" value="Unassembled WGS sequence"/>
</dbReference>
<name>A0A2J8B0Z6_9FIRM</name>
<evidence type="ECO:0000313" key="1">
    <source>
        <dbReference type="EMBL" id="PNH18451.1"/>
    </source>
</evidence>
<sequence>MYIHIGGEYQLPRKLIIAIIDIEQTKSLDKGSINEFFLALAEKNDMVELIDVDLPKSIVITLEKVYLSPISASTLRRRLKSDKMILPENTID</sequence>
<dbReference type="RefSeq" id="WP_012992641.1">
    <property type="nucleotide sequence ID" value="NZ_NBZD01000003.1"/>
</dbReference>
<comment type="caution">
    <text evidence="1">The sequence shown here is derived from an EMBL/GenBank/DDBJ whole genome shotgun (WGS) entry which is preliminary data.</text>
</comment>
<accession>A0A2J8B0Z6</accession>
<dbReference type="AlphaFoldDB" id="A0A2J8B0Z6"/>